<sequence>MSLNTLSAGPAAARHNNEELATATRSCSGERQPLLTPTNDRPSPTAVKPSDGGAQAWLFVLAGFFVFVNSWGLSSTFGAFLEHYRTELLPESSPSALSWIGSAQATFVTIVGLVTGPLTDRGYLRPVMIIGHSMVVFGMLSLSFSTEYYQVMLSQGFCVGLGAGAINIPAFAIISSKFTTWRPIALGCASTGASIGGIIFPLMFRRLAPQIGFALAIRAIALVNLVFAIPTLAIYCRHAGVRSPTAKLVIDPRGFVEPIFVVKLGTSTKFAFDLLAISNAASFFGRTVPYLLGTHVTPIQILIFWEIVGIVLLFSWIAVDSVVGMIIWTVSWGFLSGVLVTAPAASTAHPTLSPSLDVIGARLGMSWSTAAVGVLIGAPIAATLADVANADFIHAQLFGGIVMTVAAILMTVPLAAAHRYNKQKLRIFALYPIGELPGGQVWSNGNSVGTLSSVPGSNMELNATTLHMDDFTVVSSEGGPYALSARGMLETDDGHFISVTGRGLLPNTPHVQAVIANNTGVKPTKWGELDAITTWSFQASGKYSDLTEAIFFANIRLLPSDNADTAAYAEYRLSKVLPGSLCQSSVVDKASDVGNDYESPWLAAEL</sequence>
<organism evidence="5 6">
    <name type="scientific">Xylaria multiplex</name>
    <dbReference type="NCBI Taxonomy" id="323545"/>
    <lineage>
        <taxon>Eukaryota</taxon>
        <taxon>Fungi</taxon>
        <taxon>Dikarya</taxon>
        <taxon>Ascomycota</taxon>
        <taxon>Pezizomycotina</taxon>
        <taxon>Sordariomycetes</taxon>
        <taxon>Xylariomycetidae</taxon>
        <taxon>Xylariales</taxon>
        <taxon>Xylariaceae</taxon>
        <taxon>Xylaria</taxon>
    </lineage>
</organism>
<dbReference type="InterPro" id="IPR036259">
    <property type="entry name" value="MFS_trans_sf"/>
</dbReference>
<dbReference type="InParanoid" id="A0A7C8IV74"/>
<evidence type="ECO:0000313" key="6">
    <source>
        <dbReference type="Proteomes" id="UP000481858"/>
    </source>
</evidence>
<dbReference type="GO" id="GO:0016020">
    <property type="term" value="C:membrane"/>
    <property type="evidence" value="ECO:0007669"/>
    <property type="project" value="UniProtKB-SubCell"/>
</dbReference>
<feature type="transmembrane region" description="Helical" evidence="4">
    <location>
        <begin position="184"/>
        <end position="204"/>
    </location>
</feature>
<dbReference type="GO" id="GO:0022857">
    <property type="term" value="F:transmembrane transporter activity"/>
    <property type="evidence" value="ECO:0007669"/>
    <property type="project" value="InterPro"/>
</dbReference>
<evidence type="ECO:0000313" key="5">
    <source>
        <dbReference type="EMBL" id="KAF2973126.1"/>
    </source>
</evidence>
<keyword evidence="6" id="KW-1185">Reference proteome</keyword>
<feature type="transmembrane region" description="Helical" evidence="4">
    <location>
        <begin position="325"/>
        <end position="345"/>
    </location>
</feature>
<evidence type="ECO:0000256" key="4">
    <source>
        <dbReference type="SAM" id="Phobius"/>
    </source>
</evidence>
<keyword evidence="4" id="KW-1133">Transmembrane helix</keyword>
<feature type="transmembrane region" description="Helical" evidence="4">
    <location>
        <begin position="210"/>
        <end position="235"/>
    </location>
</feature>
<comment type="similarity">
    <text evidence="2">Belongs to the major facilitator superfamily. Monocarboxylate porter (TC 2.A.1.13) family.</text>
</comment>
<dbReference type="Proteomes" id="UP000481858">
    <property type="component" value="Unassembled WGS sequence"/>
</dbReference>
<dbReference type="Gene3D" id="1.20.1250.20">
    <property type="entry name" value="MFS general substrate transporter like domains"/>
    <property type="match status" value="1"/>
</dbReference>
<comment type="subcellular location">
    <subcellularLocation>
        <location evidence="1">Membrane</location>
        <topology evidence="1">Multi-pass membrane protein</topology>
    </subcellularLocation>
</comment>
<gene>
    <name evidence="5" type="ORF">GQX73_g456</name>
</gene>
<evidence type="ECO:0000256" key="3">
    <source>
        <dbReference type="SAM" id="MobiDB-lite"/>
    </source>
</evidence>
<comment type="caution">
    <text evidence="5">The sequence shown here is derived from an EMBL/GenBank/DDBJ whole genome shotgun (WGS) entry which is preliminary data.</text>
</comment>
<accession>A0A7C8IV74</accession>
<feature type="transmembrane region" description="Helical" evidence="4">
    <location>
        <begin position="127"/>
        <end position="146"/>
    </location>
</feature>
<evidence type="ECO:0008006" key="7">
    <source>
        <dbReference type="Google" id="ProtNLM"/>
    </source>
</evidence>
<feature type="transmembrane region" description="Helical" evidence="4">
    <location>
        <begin position="96"/>
        <end position="115"/>
    </location>
</feature>
<dbReference type="PANTHER" id="PTHR11360:SF252">
    <property type="entry name" value="MAJOR FACILITATOR SUPERFAMILY (MFS) PROFILE DOMAIN-CONTAINING PROTEIN-RELATED"/>
    <property type="match status" value="1"/>
</dbReference>
<dbReference type="AlphaFoldDB" id="A0A7C8IV74"/>
<dbReference type="Gene3D" id="2.40.160.20">
    <property type="match status" value="1"/>
</dbReference>
<feature type="compositionally biased region" description="Polar residues" evidence="3">
    <location>
        <begin position="23"/>
        <end position="42"/>
    </location>
</feature>
<dbReference type="OrthoDB" id="6509908at2759"/>
<name>A0A7C8IV74_9PEZI</name>
<feature type="transmembrane region" description="Helical" evidence="4">
    <location>
        <begin position="301"/>
        <end position="319"/>
    </location>
</feature>
<dbReference type="InterPro" id="IPR050327">
    <property type="entry name" value="Proton-linked_MCT"/>
</dbReference>
<dbReference type="InterPro" id="IPR011701">
    <property type="entry name" value="MFS"/>
</dbReference>
<feature type="transmembrane region" description="Helical" evidence="4">
    <location>
        <begin position="152"/>
        <end position="172"/>
    </location>
</feature>
<dbReference type="SUPFAM" id="SSF103473">
    <property type="entry name" value="MFS general substrate transporter"/>
    <property type="match status" value="1"/>
</dbReference>
<dbReference type="Pfam" id="PF07690">
    <property type="entry name" value="MFS_1"/>
    <property type="match status" value="1"/>
</dbReference>
<feature type="transmembrane region" description="Helical" evidence="4">
    <location>
        <begin position="56"/>
        <end position="81"/>
    </location>
</feature>
<dbReference type="EMBL" id="WUBL01000002">
    <property type="protein sequence ID" value="KAF2973126.1"/>
    <property type="molecule type" value="Genomic_DNA"/>
</dbReference>
<dbReference type="PANTHER" id="PTHR11360">
    <property type="entry name" value="MONOCARBOXYLATE TRANSPORTER"/>
    <property type="match status" value="1"/>
</dbReference>
<reference evidence="5 6" key="1">
    <citation type="submission" date="2019-12" db="EMBL/GenBank/DDBJ databases">
        <title>Draft genome sequence of the ascomycete Xylaria multiplex DSM 110363.</title>
        <authorList>
            <person name="Buettner E."/>
            <person name="Kellner H."/>
        </authorList>
    </citation>
    <scope>NUCLEOTIDE SEQUENCE [LARGE SCALE GENOMIC DNA]</scope>
    <source>
        <strain evidence="5 6">DSM 110363</strain>
    </source>
</reference>
<feature type="transmembrane region" description="Helical" evidence="4">
    <location>
        <begin position="366"/>
        <end position="385"/>
    </location>
</feature>
<proteinExistence type="inferred from homology"/>
<protein>
    <recommendedName>
        <fullName evidence="7">Major facilitator superfamily (MFS) profile domain-containing protein</fullName>
    </recommendedName>
</protein>
<evidence type="ECO:0000256" key="1">
    <source>
        <dbReference type="ARBA" id="ARBA00004141"/>
    </source>
</evidence>
<keyword evidence="4" id="KW-0472">Membrane</keyword>
<feature type="transmembrane region" description="Helical" evidence="4">
    <location>
        <begin position="397"/>
        <end position="417"/>
    </location>
</feature>
<evidence type="ECO:0000256" key="2">
    <source>
        <dbReference type="ARBA" id="ARBA00006727"/>
    </source>
</evidence>
<feature type="region of interest" description="Disordered" evidence="3">
    <location>
        <begin position="1"/>
        <end position="49"/>
    </location>
</feature>
<keyword evidence="4" id="KW-0812">Transmembrane</keyword>
<dbReference type="Pfam" id="PF11578">
    <property type="entry name" value="DUF3237"/>
    <property type="match status" value="1"/>
</dbReference>